<feature type="region of interest" description="Disordered" evidence="1">
    <location>
        <begin position="247"/>
        <end position="272"/>
    </location>
</feature>
<dbReference type="PANTHER" id="PTHR45845:SF4">
    <property type="entry name" value="PLECKSTRIN HOMOLOGY DOMAIN CONTAINING, FAMILY G (WITH RHOGEF DOMAIN) MEMBER 4"/>
    <property type="match status" value="1"/>
</dbReference>
<dbReference type="InterPro" id="IPR052231">
    <property type="entry name" value="Rho_GEF_signaling-related"/>
</dbReference>
<organism evidence="2 3">
    <name type="scientific">Salmo salar</name>
    <name type="common">Atlantic salmon</name>
    <dbReference type="NCBI Taxonomy" id="8030"/>
    <lineage>
        <taxon>Eukaryota</taxon>
        <taxon>Metazoa</taxon>
        <taxon>Chordata</taxon>
        <taxon>Craniata</taxon>
        <taxon>Vertebrata</taxon>
        <taxon>Euteleostomi</taxon>
        <taxon>Actinopterygii</taxon>
        <taxon>Neopterygii</taxon>
        <taxon>Teleostei</taxon>
        <taxon>Protacanthopterygii</taxon>
        <taxon>Salmoniformes</taxon>
        <taxon>Salmonidae</taxon>
        <taxon>Salmoninae</taxon>
        <taxon>Salmo</taxon>
    </lineage>
</organism>
<reference evidence="3" key="1">
    <citation type="submission" date="2025-08" db="UniProtKB">
        <authorList>
            <consortium name="RefSeq"/>
        </authorList>
    </citation>
    <scope>IDENTIFICATION</scope>
</reference>
<gene>
    <name evidence="3" type="primary">LOC123725172</name>
</gene>
<proteinExistence type="predicted"/>
<sequence length="272" mass="29009">MDSESLDSCIQSTLSALYPPFDATAATVLCQVFDGVETSYRGDGLRYLIDFLVPAKHILQTIQQHACFPYCGLLFRHQGWPLCLHDKVIIQLSSLDPRILRPGDFYLQVASPSVSPTSSPSSTNTPSPPCIILRCLAPSGQHVEEVKVPELAYTSLFTMAWLHSVNRDRSGTGTGTRSGTGSGTGTGTGTGTGSGTRSGTLSGTGSGRTLSHCLLSAGNDIFRVPWEDVVHPQFINRPTATVAAPIRVPTKGEGDRGGNRMSSSLRRGPDAF</sequence>
<evidence type="ECO:0000256" key="1">
    <source>
        <dbReference type="SAM" id="MobiDB-lite"/>
    </source>
</evidence>
<feature type="region of interest" description="Disordered" evidence="1">
    <location>
        <begin position="167"/>
        <end position="206"/>
    </location>
</feature>
<evidence type="ECO:0000313" key="2">
    <source>
        <dbReference type="Proteomes" id="UP001652741"/>
    </source>
</evidence>
<feature type="compositionally biased region" description="Gly residues" evidence="1">
    <location>
        <begin position="172"/>
        <end position="206"/>
    </location>
</feature>
<name>A0ABM3CGQ0_SALSA</name>
<protein>
    <submittedName>
        <fullName evidence="3">Rho guanine nucleotide exchange factor 40 isoform X1</fullName>
    </submittedName>
</protein>
<keyword evidence="2" id="KW-1185">Reference proteome</keyword>
<accession>A0ABM3CGQ0</accession>
<evidence type="ECO:0000313" key="3">
    <source>
        <dbReference type="RefSeq" id="XP_045545720.1"/>
    </source>
</evidence>
<dbReference type="Proteomes" id="UP001652741">
    <property type="component" value="Chromosome ssa11"/>
</dbReference>
<dbReference type="PANTHER" id="PTHR45845">
    <property type="entry name" value="RHO GUANINE NUCLEOTIDE EXCHANGE FACTOR-RELATED"/>
    <property type="match status" value="1"/>
</dbReference>
<dbReference type="GeneID" id="123725172"/>
<dbReference type="RefSeq" id="XP_045545720.1">
    <property type="nucleotide sequence ID" value="XM_045689764.1"/>
</dbReference>